<organism evidence="1 2">
    <name type="scientific">Punica granatum</name>
    <name type="common">Pomegranate</name>
    <dbReference type="NCBI Taxonomy" id="22663"/>
    <lineage>
        <taxon>Eukaryota</taxon>
        <taxon>Viridiplantae</taxon>
        <taxon>Streptophyta</taxon>
        <taxon>Embryophyta</taxon>
        <taxon>Tracheophyta</taxon>
        <taxon>Spermatophyta</taxon>
        <taxon>Magnoliopsida</taxon>
        <taxon>eudicotyledons</taxon>
        <taxon>Gunneridae</taxon>
        <taxon>Pentapetalae</taxon>
        <taxon>rosids</taxon>
        <taxon>malvids</taxon>
        <taxon>Myrtales</taxon>
        <taxon>Lythraceae</taxon>
        <taxon>Punica</taxon>
    </lineage>
</organism>
<accession>A0A218WB32</accession>
<comment type="caution">
    <text evidence="1">The sequence shown here is derived from an EMBL/GenBank/DDBJ whole genome shotgun (WGS) entry which is preliminary data.</text>
</comment>
<reference evidence="2" key="1">
    <citation type="journal article" date="2017" name="Plant J.">
        <title>The pomegranate (Punica granatum L.) genome and the genomics of punicalagin biosynthesis.</title>
        <authorList>
            <person name="Qin G."/>
            <person name="Xu C."/>
            <person name="Ming R."/>
            <person name="Tang H."/>
            <person name="Guyot R."/>
            <person name="Kramer E.M."/>
            <person name="Hu Y."/>
            <person name="Yi X."/>
            <person name="Qi Y."/>
            <person name="Xu X."/>
            <person name="Gao Z."/>
            <person name="Pan H."/>
            <person name="Jian J."/>
            <person name="Tian Y."/>
            <person name="Yue Z."/>
            <person name="Xu Y."/>
        </authorList>
    </citation>
    <scope>NUCLEOTIDE SEQUENCE [LARGE SCALE GENOMIC DNA]</scope>
    <source>
        <strain evidence="2">cv. Dabenzi</strain>
    </source>
</reference>
<protein>
    <submittedName>
        <fullName evidence="1">Uncharacterized protein</fullName>
    </submittedName>
</protein>
<name>A0A218WB32_PUNGR</name>
<dbReference type="AlphaFoldDB" id="A0A218WB32"/>
<proteinExistence type="predicted"/>
<dbReference type="Proteomes" id="UP000197138">
    <property type="component" value="Unassembled WGS sequence"/>
</dbReference>
<evidence type="ECO:0000313" key="1">
    <source>
        <dbReference type="EMBL" id="OWM69550.1"/>
    </source>
</evidence>
<evidence type="ECO:0000313" key="2">
    <source>
        <dbReference type="Proteomes" id="UP000197138"/>
    </source>
</evidence>
<dbReference type="EMBL" id="MTKT01004864">
    <property type="protein sequence ID" value="OWM69550.1"/>
    <property type="molecule type" value="Genomic_DNA"/>
</dbReference>
<sequence>MQASPHDPISPSSCGDSPCATRLRCRDQTPALVTPSPVIGLDHDDTLLDQTLIYSNQPASPSSQVATATISLRDHTPVQCCLCLELPWTS</sequence>
<gene>
    <name evidence="1" type="ORF">CDL15_Pgr014011</name>
</gene>